<dbReference type="EMBL" id="QUQM01000008">
    <property type="protein sequence ID" value="KAA8642390.1"/>
    <property type="molecule type" value="Genomic_DNA"/>
</dbReference>
<sequence>MTSAEKSATGDVYDPSTLPDFDRQFIDPDDLRQFENALNGNEADPPSGSQRLASHLPTGPEKQKPANKT</sequence>
<feature type="region of interest" description="Disordered" evidence="1">
    <location>
        <begin position="1"/>
        <end position="69"/>
    </location>
</feature>
<dbReference type="Proteomes" id="UP000324241">
    <property type="component" value="Unassembled WGS sequence"/>
</dbReference>
<evidence type="ECO:0000313" key="3">
    <source>
        <dbReference type="Proteomes" id="UP000324241"/>
    </source>
</evidence>
<organism evidence="2 3">
    <name type="scientific">Aspergillus tanneri</name>
    <dbReference type="NCBI Taxonomy" id="1220188"/>
    <lineage>
        <taxon>Eukaryota</taxon>
        <taxon>Fungi</taxon>
        <taxon>Dikarya</taxon>
        <taxon>Ascomycota</taxon>
        <taxon>Pezizomycotina</taxon>
        <taxon>Eurotiomycetes</taxon>
        <taxon>Eurotiomycetidae</taxon>
        <taxon>Eurotiales</taxon>
        <taxon>Aspergillaceae</taxon>
        <taxon>Aspergillus</taxon>
        <taxon>Aspergillus subgen. Circumdati</taxon>
    </lineage>
</organism>
<evidence type="ECO:0000313" key="2">
    <source>
        <dbReference type="EMBL" id="KAA8642390.1"/>
    </source>
</evidence>
<feature type="compositionally biased region" description="Basic and acidic residues" evidence="1">
    <location>
        <begin position="20"/>
        <end position="33"/>
    </location>
</feature>
<comment type="caution">
    <text evidence="2">The sequence shown here is derived from an EMBL/GenBank/DDBJ whole genome shotgun (WGS) entry which is preliminary data.</text>
</comment>
<dbReference type="AlphaFoldDB" id="A0A5M9MAC3"/>
<gene>
    <name evidence="2" type="ORF">ATNIH1004_011334</name>
</gene>
<accession>A0A5M9MAC3</accession>
<reference evidence="2 3" key="1">
    <citation type="submission" date="2019-08" db="EMBL/GenBank/DDBJ databases">
        <title>The genome sequence of a newly discovered highly antifungal drug resistant Aspergillus species, Aspergillus tanneri NIH 1004.</title>
        <authorList>
            <person name="Mounaud S."/>
            <person name="Singh I."/>
            <person name="Joardar V."/>
            <person name="Pakala S."/>
            <person name="Pakala S."/>
            <person name="Venepally P."/>
            <person name="Chung J.K."/>
            <person name="Losada L."/>
            <person name="Nierman W.C."/>
        </authorList>
    </citation>
    <scope>NUCLEOTIDE SEQUENCE [LARGE SCALE GENOMIC DNA]</scope>
    <source>
        <strain evidence="2 3">NIH1004</strain>
    </source>
</reference>
<dbReference type="VEuPathDB" id="FungiDB:EYZ11_006815"/>
<evidence type="ECO:0000256" key="1">
    <source>
        <dbReference type="SAM" id="MobiDB-lite"/>
    </source>
</evidence>
<dbReference type="RefSeq" id="XP_033421752.1">
    <property type="nucleotide sequence ID" value="XM_033575897.1"/>
</dbReference>
<dbReference type="GeneID" id="54334035"/>
<name>A0A5M9MAC3_9EURO</name>
<proteinExistence type="predicted"/>
<protein>
    <submittedName>
        <fullName evidence="2">Uncharacterized protein</fullName>
    </submittedName>
</protein>